<dbReference type="InterPro" id="IPR019734">
    <property type="entry name" value="TPR_rpt"/>
</dbReference>
<feature type="region of interest" description="Disordered" evidence="1">
    <location>
        <begin position="228"/>
        <end position="254"/>
    </location>
</feature>
<dbReference type="InterPro" id="IPR011990">
    <property type="entry name" value="TPR-like_helical_dom_sf"/>
</dbReference>
<feature type="signal peptide" evidence="2">
    <location>
        <begin position="1"/>
        <end position="26"/>
    </location>
</feature>
<dbReference type="Pfam" id="PF13424">
    <property type="entry name" value="TPR_12"/>
    <property type="match status" value="1"/>
</dbReference>
<keyword evidence="4" id="KW-1185">Reference proteome</keyword>
<comment type="caution">
    <text evidence="3">The sequence shown here is derived from an EMBL/GenBank/DDBJ whole genome shotgun (WGS) entry which is preliminary data.</text>
</comment>
<evidence type="ECO:0008006" key="5">
    <source>
        <dbReference type="Google" id="ProtNLM"/>
    </source>
</evidence>
<evidence type="ECO:0000256" key="1">
    <source>
        <dbReference type="SAM" id="MobiDB-lite"/>
    </source>
</evidence>
<keyword evidence="2" id="KW-0732">Signal</keyword>
<accession>A0A7M3MHS1</accession>
<protein>
    <recommendedName>
        <fullName evidence="5">Tetratricopeptide repeat protein</fullName>
    </recommendedName>
</protein>
<gene>
    <name evidence="3" type="ORF">DPQ33_02475</name>
</gene>
<dbReference type="AlphaFoldDB" id="A0A7M3MHS1"/>
<evidence type="ECO:0000256" key="2">
    <source>
        <dbReference type="SAM" id="SignalP"/>
    </source>
</evidence>
<dbReference type="RefSeq" id="WP_144301602.1">
    <property type="nucleotide sequence ID" value="NZ_QMIE01000002.1"/>
</dbReference>
<reference evidence="3 4" key="1">
    <citation type="submission" date="2018-06" db="EMBL/GenBank/DDBJ databases">
        <title>Complete genome of Desulfovibrio indonesiensis P37SLT.</title>
        <authorList>
            <person name="Crispim J.S."/>
            <person name="Vidigal P.M.P."/>
            <person name="Silva L.C.F."/>
            <person name="Laguardia C.N."/>
            <person name="Araujo L.C."/>
            <person name="Dias R.S."/>
            <person name="Sousa M.P."/>
            <person name="Paula S.O."/>
            <person name="Silva C."/>
        </authorList>
    </citation>
    <scope>NUCLEOTIDE SEQUENCE [LARGE SCALE GENOMIC DNA]</scope>
    <source>
        <strain evidence="3 4">P37SLT</strain>
    </source>
</reference>
<feature type="chain" id="PRO_5029742977" description="Tetratricopeptide repeat protein" evidence="2">
    <location>
        <begin position="27"/>
        <end position="254"/>
    </location>
</feature>
<name>A0A7M3MHS1_9BACT</name>
<dbReference type="EMBL" id="QMIE01000002">
    <property type="protein sequence ID" value="TVM19244.1"/>
    <property type="molecule type" value="Genomic_DNA"/>
</dbReference>
<sequence length="254" mass="28551">MRRSPLSLAAVFVCLVLHFSAVTALAQPALFVPDKGKRNVPFAFSPRERGLMRAHVLERNQRTAEALAVYESLRVDSPNDREVFDAYVDALLRLKRTSEAQRILADWLRTHPDSAEANKRMAETYAAARNPALALEYYERAMRIAESGGRRLDPDVLEGLGYALWSLERTTEALLRFNELAAIRPNDAGVSRAIRDLCRQRRTQYVSRWSPYSTDDLCPKTSFWGLGSSDDQPSVASRHESAETVEPVQSVSTP</sequence>
<evidence type="ECO:0000313" key="4">
    <source>
        <dbReference type="Proteomes" id="UP000448292"/>
    </source>
</evidence>
<dbReference type="Gene3D" id="1.25.40.10">
    <property type="entry name" value="Tetratricopeptide repeat domain"/>
    <property type="match status" value="1"/>
</dbReference>
<proteinExistence type="predicted"/>
<evidence type="ECO:0000313" key="3">
    <source>
        <dbReference type="EMBL" id="TVM19244.1"/>
    </source>
</evidence>
<dbReference type="SUPFAM" id="SSF48452">
    <property type="entry name" value="TPR-like"/>
    <property type="match status" value="1"/>
</dbReference>
<dbReference type="Proteomes" id="UP000448292">
    <property type="component" value="Unassembled WGS sequence"/>
</dbReference>
<dbReference type="SMART" id="SM00028">
    <property type="entry name" value="TPR"/>
    <property type="match status" value="2"/>
</dbReference>
<organism evidence="3 4">
    <name type="scientific">Oceanidesulfovibrio indonesiensis</name>
    <dbReference type="NCBI Taxonomy" id="54767"/>
    <lineage>
        <taxon>Bacteria</taxon>
        <taxon>Pseudomonadati</taxon>
        <taxon>Thermodesulfobacteriota</taxon>
        <taxon>Desulfovibrionia</taxon>
        <taxon>Desulfovibrionales</taxon>
        <taxon>Desulfovibrionaceae</taxon>
        <taxon>Oceanidesulfovibrio</taxon>
    </lineage>
</organism>